<evidence type="ECO:0000313" key="1">
    <source>
        <dbReference type="EMBL" id="MFC5428363.1"/>
    </source>
</evidence>
<proteinExistence type="predicted"/>
<sequence>MKNPGKVLGVVVTIAVSAMCDGEAAATPFDGVSHQLERMVACDVSTFPANKRDEAATAKFVKDLKAAGVRAHHVGEPPEDQLIYALPRHITVFGQPVSKIDNFAPPFVMIEFNTSADELVSAITRSTGEAFGKTGPGSYELKNKKTISVAGQTYPFERNIYVSAEASGKSAYVCRYDDTDPKAGDA</sequence>
<keyword evidence="2" id="KW-1185">Reference proteome</keyword>
<protein>
    <submittedName>
        <fullName evidence="1">Uncharacterized protein</fullName>
    </submittedName>
</protein>
<accession>A0ABW0J5Q0</accession>
<dbReference type="RefSeq" id="WP_377710143.1">
    <property type="nucleotide sequence ID" value="NZ_JBHSMP010000009.1"/>
</dbReference>
<comment type="caution">
    <text evidence="1">The sequence shown here is derived from an EMBL/GenBank/DDBJ whole genome shotgun (WGS) entry which is preliminary data.</text>
</comment>
<name>A0ABW0J5Q0_9BURK</name>
<dbReference type="Proteomes" id="UP001596103">
    <property type="component" value="Unassembled WGS sequence"/>
</dbReference>
<reference evidence="2" key="1">
    <citation type="journal article" date="2019" name="Int. J. Syst. Evol. Microbiol.">
        <title>The Global Catalogue of Microorganisms (GCM) 10K type strain sequencing project: providing services to taxonomists for standard genome sequencing and annotation.</title>
        <authorList>
            <consortium name="The Broad Institute Genomics Platform"/>
            <consortium name="The Broad Institute Genome Sequencing Center for Infectious Disease"/>
            <person name="Wu L."/>
            <person name="Ma J."/>
        </authorList>
    </citation>
    <scope>NUCLEOTIDE SEQUENCE [LARGE SCALE GENOMIC DNA]</scope>
    <source>
        <strain evidence="2">CCUG 56042</strain>
    </source>
</reference>
<gene>
    <name evidence="1" type="ORF">ACFPTO_06020</name>
</gene>
<evidence type="ECO:0000313" key="2">
    <source>
        <dbReference type="Proteomes" id="UP001596103"/>
    </source>
</evidence>
<organism evidence="1 2">
    <name type="scientific">Paraburkholderia denitrificans</name>
    <dbReference type="NCBI Taxonomy" id="694025"/>
    <lineage>
        <taxon>Bacteria</taxon>
        <taxon>Pseudomonadati</taxon>
        <taxon>Pseudomonadota</taxon>
        <taxon>Betaproteobacteria</taxon>
        <taxon>Burkholderiales</taxon>
        <taxon>Burkholderiaceae</taxon>
        <taxon>Paraburkholderia</taxon>
    </lineage>
</organism>
<dbReference type="EMBL" id="JBHSMP010000009">
    <property type="protein sequence ID" value="MFC5428363.1"/>
    <property type="molecule type" value="Genomic_DNA"/>
</dbReference>